<keyword evidence="3" id="KW-1185">Reference proteome</keyword>
<dbReference type="AlphaFoldDB" id="A0A0B6WZ98"/>
<name>A0A0B6WZ98_9BACT</name>
<accession>A0A0B6WZ98</accession>
<dbReference type="EMBL" id="CBXV010000005">
    <property type="protein sequence ID" value="CDM65589.1"/>
    <property type="molecule type" value="Genomic_DNA"/>
</dbReference>
<dbReference type="Proteomes" id="UP000031518">
    <property type="component" value="Unassembled WGS sequence"/>
</dbReference>
<dbReference type="RefSeq" id="WP_041975954.1">
    <property type="nucleotide sequence ID" value="NZ_CBXV010000005.1"/>
</dbReference>
<sequence length="268" mass="29734" precursor="true">MFRTVVLSLSLLFSVIASLPLTATLVEWTADAAVSKKKSYRRHSSAYWRRRRALWRRRQALLRRRRAALLARRRRLARQRAAALARLSSQPSLSNAVMTRASLDFPLPVRWSSVTSSGGDQTRYVVRAPSGAIMGTVSISQVTPRAPVDMPPSFATRRKVLGGAPLVSLRRIVIDRMIEEGGWVVNDWEQEIGGRRVYVVLAQAGSASTPAVANRFWNFYFVEAGGNIYSLVVNGPVEFANPLAFEAEQALASLRLPATQTLTARSLK</sequence>
<protein>
    <submittedName>
        <fullName evidence="2">Uncharacterized protein</fullName>
    </submittedName>
</protein>
<organism evidence="2 3">
    <name type="scientific">Pyrinomonas methylaliphatogenes</name>
    <dbReference type="NCBI Taxonomy" id="454194"/>
    <lineage>
        <taxon>Bacteria</taxon>
        <taxon>Pseudomonadati</taxon>
        <taxon>Acidobacteriota</taxon>
        <taxon>Blastocatellia</taxon>
        <taxon>Blastocatellales</taxon>
        <taxon>Pyrinomonadaceae</taxon>
        <taxon>Pyrinomonas</taxon>
    </lineage>
</organism>
<feature type="chain" id="PRO_5002125486" evidence="1">
    <location>
        <begin position="24"/>
        <end position="268"/>
    </location>
</feature>
<proteinExistence type="predicted"/>
<reference evidence="2 3" key="2">
    <citation type="submission" date="2015-01" db="EMBL/GenBank/DDBJ databases">
        <title>Complete genome sequence of Pyrinomonas methylaliphatogenes type strain K22T.</title>
        <authorList>
            <person name="Lee K.C.Y."/>
            <person name="Power J.F."/>
            <person name="Dunfield P.F."/>
            <person name="Morgan X.C."/>
            <person name="Huttenhower C."/>
            <person name="Stott M.B."/>
        </authorList>
    </citation>
    <scope>NUCLEOTIDE SEQUENCE [LARGE SCALE GENOMIC DNA]</scope>
    <source>
        <strain evidence="2 3">K22</strain>
    </source>
</reference>
<evidence type="ECO:0000313" key="2">
    <source>
        <dbReference type="EMBL" id="CDM65589.1"/>
    </source>
</evidence>
<evidence type="ECO:0000313" key="3">
    <source>
        <dbReference type="Proteomes" id="UP000031518"/>
    </source>
</evidence>
<dbReference type="STRING" id="454194.PYK22_01594"/>
<gene>
    <name evidence="2" type="ORF">PYK22_01594</name>
</gene>
<reference evidence="2 3" key="1">
    <citation type="submission" date="2013-12" db="EMBL/GenBank/DDBJ databases">
        <authorList>
            <person name="Stott M."/>
        </authorList>
    </citation>
    <scope>NUCLEOTIDE SEQUENCE [LARGE SCALE GENOMIC DNA]</scope>
    <source>
        <strain evidence="2 3">K22</strain>
    </source>
</reference>
<evidence type="ECO:0000256" key="1">
    <source>
        <dbReference type="SAM" id="SignalP"/>
    </source>
</evidence>
<keyword evidence="1" id="KW-0732">Signal</keyword>
<feature type="signal peptide" evidence="1">
    <location>
        <begin position="1"/>
        <end position="23"/>
    </location>
</feature>